<dbReference type="GO" id="GO:0016757">
    <property type="term" value="F:glycosyltransferase activity"/>
    <property type="evidence" value="ECO:0007669"/>
    <property type="project" value="UniProtKB-KW"/>
</dbReference>
<evidence type="ECO:0000256" key="3">
    <source>
        <dbReference type="ARBA" id="ARBA00022679"/>
    </source>
</evidence>
<accession>A0A7U7GCL3</accession>
<gene>
    <name evidence="6" type="ORF">BN874_2770004</name>
</gene>
<dbReference type="InterPro" id="IPR001173">
    <property type="entry name" value="Glyco_trans_2-like"/>
</dbReference>
<dbReference type="Pfam" id="PF00535">
    <property type="entry name" value="Glycos_transf_2"/>
    <property type="match status" value="1"/>
</dbReference>
<proteinExistence type="inferred from homology"/>
<keyword evidence="4" id="KW-0472">Membrane</keyword>
<name>A0A7U7GCL3_9GAMM</name>
<reference evidence="6 7" key="1">
    <citation type="journal article" date="2014" name="ISME J.">
        <title>Candidatus Competibacter-lineage genomes retrieved from metagenomes reveal functional metabolic diversity.</title>
        <authorList>
            <person name="McIlroy S.J."/>
            <person name="Albertsen M."/>
            <person name="Andresen E.K."/>
            <person name="Saunders A.M."/>
            <person name="Kristiansen R."/>
            <person name="Stokholm-Bjerregaard M."/>
            <person name="Nielsen K.L."/>
            <person name="Nielsen P.H."/>
        </authorList>
    </citation>
    <scope>NUCLEOTIDE SEQUENCE [LARGE SCALE GENOMIC DNA]</scope>
    <source>
        <strain evidence="6 7">Run_B_J11</strain>
    </source>
</reference>
<evidence type="ECO:0000313" key="7">
    <source>
        <dbReference type="Proteomes" id="UP000019184"/>
    </source>
</evidence>
<feature type="transmembrane region" description="Helical" evidence="4">
    <location>
        <begin position="249"/>
        <end position="273"/>
    </location>
</feature>
<sequence length="347" mass="39881">MLIHYLSNQPFENPVCSVCIANYNGIDFIGTCIDSVLMQDCGFNVEIIVHDDASNDDSVAYIRSHYPQVNLLASAENCGFCVSNNRMADIACGQFILLLNNDARLHPNALQALHQYACHQEKPSVLGLPQHNMENGELFDRGSLLDIFLNPYPNLDAGRRSVGVVTGGCLWIPLFLWRELGGFPEWFHTVAEDIYLCCVARLWGYPVEVLPDPGFDHWIGKNLGGGKVQDNHLRTTFRRRALSERNKTFVMVLTFPAPVFQIVFPLHLLLLLLEGGLLSLVKRDGRFVKEIYWPVFGALWRERQRLWRLRREIQRGRRLNVWRFFSVFQWMPHKLTALVKYGLPEVR</sequence>
<dbReference type="InterPro" id="IPR029044">
    <property type="entry name" value="Nucleotide-diphossugar_trans"/>
</dbReference>
<keyword evidence="7" id="KW-1185">Reference proteome</keyword>
<feature type="domain" description="Glycosyltransferase 2-like" evidence="5">
    <location>
        <begin position="17"/>
        <end position="143"/>
    </location>
</feature>
<dbReference type="PANTHER" id="PTHR43179:SF12">
    <property type="entry name" value="GALACTOFURANOSYLTRANSFERASE GLFT2"/>
    <property type="match status" value="1"/>
</dbReference>
<keyword evidence="4" id="KW-0812">Transmembrane</keyword>
<dbReference type="PANTHER" id="PTHR43179">
    <property type="entry name" value="RHAMNOSYLTRANSFERASE WBBL"/>
    <property type="match status" value="1"/>
</dbReference>
<comment type="caution">
    <text evidence="6">The sequence shown here is derived from an EMBL/GenBank/DDBJ whole genome shotgun (WGS) entry which is preliminary data.</text>
</comment>
<keyword evidence="3 6" id="KW-0808">Transferase</keyword>
<organism evidence="6 7">
    <name type="scientific">Candidatus Contendobacter odensis Run_B_J11</name>
    <dbReference type="NCBI Taxonomy" id="1400861"/>
    <lineage>
        <taxon>Bacteria</taxon>
        <taxon>Pseudomonadati</taxon>
        <taxon>Pseudomonadota</taxon>
        <taxon>Gammaproteobacteria</taxon>
        <taxon>Candidatus Competibacteraceae</taxon>
        <taxon>Candidatus Contendibacter</taxon>
    </lineage>
</organism>
<keyword evidence="4" id="KW-1133">Transmembrane helix</keyword>
<evidence type="ECO:0000259" key="5">
    <source>
        <dbReference type="Pfam" id="PF00535"/>
    </source>
</evidence>
<dbReference type="Proteomes" id="UP000019184">
    <property type="component" value="Unassembled WGS sequence"/>
</dbReference>
<dbReference type="RefSeq" id="WP_034433617.1">
    <property type="nucleotide sequence ID" value="NZ_CBTK010000198.1"/>
</dbReference>
<protein>
    <submittedName>
        <fullName evidence="6">Glycosyl transferase family 2</fullName>
    </submittedName>
</protein>
<evidence type="ECO:0000313" key="6">
    <source>
        <dbReference type="EMBL" id="CDH45671.1"/>
    </source>
</evidence>
<dbReference type="OrthoDB" id="9807209at2"/>
<keyword evidence="2" id="KW-0328">Glycosyltransferase</keyword>
<evidence type="ECO:0000256" key="4">
    <source>
        <dbReference type="SAM" id="Phobius"/>
    </source>
</evidence>
<evidence type="ECO:0000256" key="1">
    <source>
        <dbReference type="ARBA" id="ARBA00006739"/>
    </source>
</evidence>
<dbReference type="Gene3D" id="3.90.550.10">
    <property type="entry name" value="Spore Coat Polysaccharide Biosynthesis Protein SpsA, Chain A"/>
    <property type="match status" value="1"/>
</dbReference>
<dbReference type="SUPFAM" id="SSF53448">
    <property type="entry name" value="Nucleotide-diphospho-sugar transferases"/>
    <property type="match status" value="1"/>
</dbReference>
<comment type="similarity">
    <text evidence="1">Belongs to the glycosyltransferase 2 family.</text>
</comment>
<dbReference type="AlphaFoldDB" id="A0A7U7GCL3"/>
<dbReference type="EMBL" id="CBTK010000198">
    <property type="protein sequence ID" value="CDH45671.1"/>
    <property type="molecule type" value="Genomic_DNA"/>
</dbReference>
<evidence type="ECO:0000256" key="2">
    <source>
        <dbReference type="ARBA" id="ARBA00022676"/>
    </source>
</evidence>